<dbReference type="Proteomes" id="UP000805649">
    <property type="component" value="Unassembled WGS sequence"/>
</dbReference>
<reference evidence="1 2" key="1">
    <citation type="journal article" date="2020" name="Phytopathology">
        <title>Genome Sequence Resources of Colletotrichum truncatum, C. plurivorum, C. musicola, and C. sojae: Four Species Pathogenic to Soybean (Glycine max).</title>
        <authorList>
            <person name="Rogerio F."/>
            <person name="Boufleur T.R."/>
            <person name="Ciampi-Guillardi M."/>
            <person name="Sukno S.A."/>
            <person name="Thon M.R."/>
            <person name="Massola Junior N.S."/>
            <person name="Baroncelli R."/>
        </authorList>
    </citation>
    <scope>NUCLEOTIDE SEQUENCE [LARGE SCALE GENOMIC DNA]</scope>
    <source>
        <strain evidence="1 2">CMES1059</strain>
    </source>
</reference>
<keyword evidence="2" id="KW-1185">Reference proteome</keyword>
<dbReference type="EMBL" id="VUJX02000005">
    <property type="protein sequence ID" value="KAL0936478.1"/>
    <property type="molecule type" value="Genomic_DNA"/>
</dbReference>
<organism evidence="1 2">
    <name type="scientific">Colletotrichum truncatum</name>
    <name type="common">Anthracnose fungus</name>
    <name type="synonym">Colletotrichum capsici</name>
    <dbReference type="NCBI Taxonomy" id="5467"/>
    <lineage>
        <taxon>Eukaryota</taxon>
        <taxon>Fungi</taxon>
        <taxon>Dikarya</taxon>
        <taxon>Ascomycota</taxon>
        <taxon>Pezizomycotina</taxon>
        <taxon>Sordariomycetes</taxon>
        <taxon>Hypocreomycetidae</taxon>
        <taxon>Glomerellales</taxon>
        <taxon>Glomerellaceae</taxon>
        <taxon>Colletotrichum</taxon>
        <taxon>Colletotrichum truncatum species complex</taxon>
    </lineage>
</organism>
<protein>
    <submittedName>
        <fullName evidence="1">Uncharacterized protein</fullName>
    </submittedName>
</protein>
<comment type="caution">
    <text evidence="1">The sequence shown here is derived from an EMBL/GenBank/DDBJ whole genome shotgun (WGS) entry which is preliminary data.</text>
</comment>
<accession>A0ACC3YX08</accession>
<sequence length="233" mass="25407">MDSETQSMQAQYLAVPTTLSSLSTCKENESCYIEEPPAYSTATQSTIIDNIATYFARQTVAHDIGDQTLESIPYSQLPDTGAMTEDSHDELSPISLRISTHINVACDGNLVVLPCSPSEQANSIAKADVETIQGKDWATGLPMIDESGRPRPLKLDIDAGITIKGSSNVIGTASLMEKIVHGRTQEKRQTAPCVCRRRGSSIPTRPSSPYRRRRASELGPLDQPKSKRARSEE</sequence>
<name>A0ACC3YX08_COLTU</name>
<gene>
    <name evidence="1" type="ORF">CTRU02_208693</name>
</gene>
<evidence type="ECO:0000313" key="2">
    <source>
        <dbReference type="Proteomes" id="UP000805649"/>
    </source>
</evidence>
<evidence type="ECO:0000313" key="1">
    <source>
        <dbReference type="EMBL" id="KAL0936478.1"/>
    </source>
</evidence>
<proteinExistence type="predicted"/>